<accession>A0AAW2H1P7</accession>
<dbReference type="GO" id="GO:0006275">
    <property type="term" value="P:regulation of DNA replication"/>
    <property type="evidence" value="ECO:0007669"/>
    <property type="project" value="InterPro"/>
</dbReference>
<dbReference type="Proteomes" id="UP001430953">
    <property type="component" value="Unassembled WGS sequence"/>
</dbReference>
<dbReference type="EMBL" id="JADYXP020000001">
    <property type="protein sequence ID" value="KAL0133338.1"/>
    <property type="molecule type" value="Genomic_DNA"/>
</dbReference>
<name>A0AAW2H1P7_9HYME</name>
<evidence type="ECO:0008006" key="5">
    <source>
        <dbReference type="Google" id="ProtNLM"/>
    </source>
</evidence>
<feature type="coiled-coil region" evidence="1">
    <location>
        <begin position="118"/>
        <end position="162"/>
    </location>
</feature>
<dbReference type="InterPro" id="IPR022786">
    <property type="entry name" value="Geminin/Multicilin"/>
</dbReference>
<keyword evidence="4" id="KW-1185">Reference proteome</keyword>
<evidence type="ECO:0000313" key="4">
    <source>
        <dbReference type="Proteomes" id="UP001430953"/>
    </source>
</evidence>
<dbReference type="AlphaFoldDB" id="A0AAW2H1P7"/>
<evidence type="ECO:0000313" key="3">
    <source>
        <dbReference type="EMBL" id="KAL0133338.1"/>
    </source>
</evidence>
<organism evidence="3 4">
    <name type="scientific">Cardiocondyla obscurior</name>
    <dbReference type="NCBI Taxonomy" id="286306"/>
    <lineage>
        <taxon>Eukaryota</taxon>
        <taxon>Metazoa</taxon>
        <taxon>Ecdysozoa</taxon>
        <taxon>Arthropoda</taxon>
        <taxon>Hexapoda</taxon>
        <taxon>Insecta</taxon>
        <taxon>Pterygota</taxon>
        <taxon>Neoptera</taxon>
        <taxon>Endopterygota</taxon>
        <taxon>Hymenoptera</taxon>
        <taxon>Apocrita</taxon>
        <taxon>Aculeata</taxon>
        <taxon>Formicoidea</taxon>
        <taxon>Formicidae</taxon>
        <taxon>Myrmicinae</taxon>
        <taxon>Cardiocondyla</taxon>
    </lineage>
</organism>
<gene>
    <name evidence="3" type="ORF">PUN28_000824</name>
</gene>
<dbReference type="Pfam" id="PF07412">
    <property type="entry name" value="Geminin"/>
    <property type="match status" value="1"/>
</dbReference>
<evidence type="ECO:0000256" key="2">
    <source>
        <dbReference type="SAM" id="MobiDB-lite"/>
    </source>
</evidence>
<dbReference type="Gene3D" id="1.20.5.1180">
    <property type="entry name" value="Geminin coiled-coil domain"/>
    <property type="match status" value="1"/>
</dbReference>
<sequence>MPKENFNRNITCTNKFHDKVRKSLHELQPSATDKETLVGADRMVKSIQKPNETKQKNPPPTKMKKDVSKKHKKVIPDTIEITPEEEKVPDILDLITKKPGELSVNYWQDIAEKRRRALEITLKENKNLNEHIEKLEEEKKIYEEMLDDARALIEVLQEMVNEGSGINDSLEDRTF</sequence>
<proteinExistence type="predicted"/>
<feature type="region of interest" description="Disordered" evidence="2">
    <location>
        <begin position="28"/>
        <end position="72"/>
    </location>
</feature>
<dbReference type="SUPFAM" id="SSF111469">
    <property type="entry name" value="Geminin coiled-coil domain"/>
    <property type="match status" value="1"/>
</dbReference>
<reference evidence="3 4" key="1">
    <citation type="submission" date="2023-03" db="EMBL/GenBank/DDBJ databases">
        <title>High recombination rates correlate with genetic variation in Cardiocondyla obscurior ants.</title>
        <authorList>
            <person name="Errbii M."/>
        </authorList>
    </citation>
    <scope>NUCLEOTIDE SEQUENCE [LARGE SCALE GENOMIC DNA]</scope>
    <source>
        <strain evidence="3">Alpha-2009</strain>
        <tissue evidence="3">Whole body</tissue>
    </source>
</reference>
<protein>
    <recommendedName>
        <fullName evidence="5">Geminin</fullName>
    </recommendedName>
</protein>
<keyword evidence="1" id="KW-0175">Coiled coil</keyword>
<comment type="caution">
    <text evidence="3">The sequence shown here is derived from an EMBL/GenBank/DDBJ whole genome shotgun (WGS) entry which is preliminary data.</text>
</comment>
<evidence type="ECO:0000256" key="1">
    <source>
        <dbReference type="SAM" id="Coils"/>
    </source>
</evidence>